<accession>A0A167DTR3</accession>
<protein>
    <recommendedName>
        <fullName evidence="1">AB hydrolase-1 domain-containing protein</fullName>
    </recommendedName>
</protein>
<dbReference type="Proteomes" id="UP000076584">
    <property type="component" value="Unassembled WGS sequence"/>
</dbReference>
<evidence type="ECO:0000259" key="1">
    <source>
        <dbReference type="Pfam" id="PF12697"/>
    </source>
</evidence>
<gene>
    <name evidence="2" type="ORF">CI238_11072</name>
</gene>
<feature type="domain" description="AB hydrolase-1" evidence="1">
    <location>
        <begin position="8"/>
        <end position="236"/>
    </location>
</feature>
<organism evidence="2 3">
    <name type="scientific">Colletotrichum incanum</name>
    <name type="common">Soybean anthracnose fungus</name>
    <dbReference type="NCBI Taxonomy" id="1573173"/>
    <lineage>
        <taxon>Eukaryota</taxon>
        <taxon>Fungi</taxon>
        <taxon>Dikarya</taxon>
        <taxon>Ascomycota</taxon>
        <taxon>Pezizomycotina</taxon>
        <taxon>Sordariomycetes</taxon>
        <taxon>Hypocreomycetidae</taxon>
        <taxon>Glomerellales</taxon>
        <taxon>Glomerellaceae</taxon>
        <taxon>Colletotrichum</taxon>
        <taxon>Colletotrichum spaethianum species complex</taxon>
    </lineage>
</organism>
<dbReference type="Gene3D" id="3.40.50.1820">
    <property type="entry name" value="alpha/beta hydrolase"/>
    <property type="match status" value="1"/>
</dbReference>
<dbReference type="EMBL" id="LFIW01000882">
    <property type="protein sequence ID" value="KZL84330.1"/>
    <property type="molecule type" value="Genomic_DNA"/>
</dbReference>
<comment type="caution">
    <text evidence="2">The sequence shown here is derived from an EMBL/GenBank/DDBJ whole genome shotgun (WGS) entry which is preliminary data.</text>
</comment>
<dbReference type="InterPro" id="IPR000073">
    <property type="entry name" value="AB_hydrolase_1"/>
</dbReference>
<dbReference type="InterPro" id="IPR029058">
    <property type="entry name" value="AB_hydrolase_fold"/>
</dbReference>
<dbReference type="PANTHER" id="PTHR37017:SF11">
    <property type="entry name" value="ESTERASE_LIPASE_THIOESTERASE DOMAIN-CONTAINING PROTEIN"/>
    <property type="match status" value="1"/>
</dbReference>
<dbReference type="Pfam" id="PF12697">
    <property type="entry name" value="Abhydrolase_6"/>
    <property type="match status" value="1"/>
</dbReference>
<dbReference type="PANTHER" id="PTHR37017">
    <property type="entry name" value="AB HYDROLASE-1 DOMAIN-CONTAINING PROTEIN-RELATED"/>
    <property type="match status" value="1"/>
</dbReference>
<reference evidence="2 3" key="1">
    <citation type="submission" date="2015-06" db="EMBL/GenBank/DDBJ databases">
        <title>Survival trade-offs in plant roots during colonization by closely related pathogenic and mutualistic fungi.</title>
        <authorList>
            <person name="Hacquard S."/>
            <person name="Kracher B."/>
            <person name="Hiruma K."/>
            <person name="Weinman A."/>
            <person name="Muench P."/>
            <person name="Garrido Oter R."/>
            <person name="Ver Loren van Themaat E."/>
            <person name="Dallerey J.-F."/>
            <person name="Damm U."/>
            <person name="Henrissat B."/>
            <person name="Lespinet O."/>
            <person name="Thon M."/>
            <person name="Kemen E."/>
            <person name="McHardy A.C."/>
            <person name="Schulze-Lefert P."/>
            <person name="O'Connell R.J."/>
        </authorList>
    </citation>
    <scope>NUCLEOTIDE SEQUENCE [LARGE SCALE GENOMIC DNA]</scope>
    <source>
        <strain evidence="2 3">MAFF 238704</strain>
    </source>
</reference>
<proteinExistence type="predicted"/>
<dbReference type="STRING" id="1573173.A0A167DTR3"/>
<evidence type="ECO:0000313" key="2">
    <source>
        <dbReference type="EMBL" id="KZL84330.1"/>
    </source>
</evidence>
<dbReference type="OrthoDB" id="408373at2759"/>
<evidence type="ECO:0000313" key="3">
    <source>
        <dbReference type="Proteomes" id="UP000076584"/>
    </source>
</evidence>
<keyword evidence="3" id="KW-1185">Reference proteome</keyword>
<dbReference type="AlphaFoldDB" id="A0A167DTR3"/>
<dbReference type="InterPro" id="IPR052897">
    <property type="entry name" value="Sec-Metab_Biosynth_Hydrolase"/>
</dbReference>
<name>A0A167DTR3_COLIC</name>
<sequence>MSKKPTFIFVPGAWHCATNFLPVTSRLEALGYTTKSIQLPCFGAEPPLEDFGPDVAAVRQAIQKIIDDGQDVVLFMHSYGGIIGCEACRGLDKIARQKQGKPGGLIRLVFCAAFLAPVGVSLFDMLQGNPLPWFIVSNDNMRVDPSQPEDIFYNDLDKKTVKKAVSGLKHHSYQTFHSKLTYAAWKDVPVTYIKCELDKAIPPQAQQHMIEVAGAGVVVESIETGHSPFLSKPDLVTTVLRRSAGEAC</sequence>
<dbReference type="SUPFAM" id="SSF53474">
    <property type="entry name" value="alpha/beta-Hydrolases"/>
    <property type="match status" value="1"/>
</dbReference>